<dbReference type="AlphaFoldDB" id="A0A1F6AZ55"/>
<sequence length="166" mass="19018">MRVIVLTGPPGAGKNTIAQIIAKQKNQCAVIDVDLVRWMILQPHKAPWEGEAGKKQQLLGVQNTCLVANNFLKEGYEVIILDVLTTDTAKLYRKQLQKSNVKILLLLPTYEEILRRNIIRPPRLKEGEVKMLYDQQRAFKGYDEIIDNTHLFPEDTAQKLLQHFSI</sequence>
<evidence type="ECO:0000313" key="2">
    <source>
        <dbReference type="Proteomes" id="UP000176409"/>
    </source>
</evidence>
<proteinExistence type="predicted"/>
<dbReference type="InterPro" id="IPR027417">
    <property type="entry name" value="P-loop_NTPase"/>
</dbReference>
<accession>A0A1F6AZ55</accession>
<evidence type="ECO:0000313" key="1">
    <source>
        <dbReference type="EMBL" id="OGG29979.1"/>
    </source>
</evidence>
<organism evidence="1 2">
    <name type="scientific">Candidatus Gottesmanbacteria bacterium RIFCSPLOWO2_01_FULL_49_10</name>
    <dbReference type="NCBI Taxonomy" id="1798396"/>
    <lineage>
        <taxon>Bacteria</taxon>
        <taxon>Candidatus Gottesmaniibacteriota</taxon>
    </lineage>
</organism>
<comment type="caution">
    <text evidence="1">The sequence shown here is derived from an EMBL/GenBank/DDBJ whole genome shotgun (WGS) entry which is preliminary data.</text>
</comment>
<name>A0A1F6AZ55_9BACT</name>
<dbReference type="STRING" id="1798396.A2973_05000"/>
<dbReference type="SUPFAM" id="SSF52540">
    <property type="entry name" value="P-loop containing nucleoside triphosphate hydrolases"/>
    <property type="match status" value="1"/>
</dbReference>
<dbReference type="EMBL" id="MFJZ01000032">
    <property type="protein sequence ID" value="OGG29979.1"/>
    <property type="molecule type" value="Genomic_DNA"/>
</dbReference>
<dbReference type="Proteomes" id="UP000176409">
    <property type="component" value="Unassembled WGS sequence"/>
</dbReference>
<protein>
    <recommendedName>
        <fullName evidence="3">UDP-N-acetylglucosamine kinase</fullName>
    </recommendedName>
</protein>
<dbReference type="Gene3D" id="3.40.50.300">
    <property type="entry name" value="P-loop containing nucleotide triphosphate hydrolases"/>
    <property type="match status" value="1"/>
</dbReference>
<gene>
    <name evidence="1" type="ORF">A2973_05000</name>
</gene>
<reference evidence="1 2" key="1">
    <citation type="journal article" date="2016" name="Nat. Commun.">
        <title>Thousands of microbial genomes shed light on interconnected biogeochemical processes in an aquifer system.</title>
        <authorList>
            <person name="Anantharaman K."/>
            <person name="Brown C.T."/>
            <person name="Hug L.A."/>
            <person name="Sharon I."/>
            <person name="Castelle C.J."/>
            <person name="Probst A.J."/>
            <person name="Thomas B.C."/>
            <person name="Singh A."/>
            <person name="Wilkins M.J."/>
            <person name="Karaoz U."/>
            <person name="Brodie E.L."/>
            <person name="Williams K.H."/>
            <person name="Hubbard S.S."/>
            <person name="Banfield J.F."/>
        </authorList>
    </citation>
    <scope>NUCLEOTIDE SEQUENCE [LARGE SCALE GENOMIC DNA]</scope>
</reference>
<dbReference type="Pfam" id="PF07931">
    <property type="entry name" value="CPT"/>
    <property type="match status" value="1"/>
</dbReference>
<evidence type="ECO:0008006" key="3">
    <source>
        <dbReference type="Google" id="ProtNLM"/>
    </source>
</evidence>